<comment type="caution">
    <text evidence="1">The sequence shown here is derived from an EMBL/GenBank/DDBJ whole genome shotgun (WGS) entry which is preliminary data.</text>
</comment>
<proteinExistence type="predicted"/>
<evidence type="ECO:0000313" key="2">
    <source>
        <dbReference type="Proteomes" id="UP001162483"/>
    </source>
</evidence>
<organism evidence="1 2">
    <name type="scientific">Staurois parvus</name>
    <dbReference type="NCBI Taxonomy" id="386267"/>
    <lineage>
        <taxon>Eukaryota</taxon>
        <taxon>Metazoa</taxon>
        <taxon>Chordata</taxon>
        <taxon>Craniata</taxon>
        <taxon>Vertebrata</taxon>
        <taxon>Euteleostomi</taxon>
        <taxon>Amphibia</taxon>
        <taxon>Batrachia</taxon>
        <taxon>Anura</taxon>
        <taxon>Neobatrachia</taxon>
        <taxon>Ranoidea</taxon>
        <taxon>Ranidae</taxon>
        <taxon>Staurois</taxon>
    </lineage>
</organism>
<protein>
    <submittedName>
        <fullName evidence="1">Uncharacterized protein</fullName>
    </submittedName>
</protein>
<feature type="non-terminal residue" evidence="1">
    <location>
        <position position="66"/>
    </location>
</feature>
<dbReference type="Proteomes" id="UP001162483">
    <property type="component" value="Unassembled WGS sequence"/>
</dbReference>
<accession>A0ABN9DEZ7</accession>
<dbReference type="EMBL" id="CATNWA010014256">
    <property type="protein sequence ID" value="CAI9569687.1"/>
    <property type="molecule type" value="Genomic_DNA"/>
</dbReference>
<gene>
    <name evidence="1" type="ORF">SPARVUS_LOCUS6959407</name>
</gene>
<keyword evidence="2" id="KW-1185">Reference proteome</keyword>
<name>A0ABN9DEZ7_9NEOB</name>
<evidence type="ECO:0000313" key="1">
    <source>
        <dbReference type="EMBL" id="CAI9569687.1"/>
    </source>
</evidence>
<sequence length="66" mass="7392">MLFYHIFSDPPLLLLSPIHLMIEQSLGGKLHMLSLVCVARELFFCHGRVRVNSTGLIRAVQTEGQG</sequence>
<reference evidence="1" key="1">
    <citation type="submission" date="2023-05" db="EMBL/GenBank/DDBJ databases">
        <authorList>
            <person name="Stuckert A."/>
        </authorList>
    </citation>
    <scope>NUCLEOTIDE SEQUENCE</scope>
</reference>